<evidence type="ECO:0000256" key="4">
    <source>
        <dbReference type="RuleBase" id="RU003345"/>
    </source>
</evidence>
<dbReference type="GO" id="GO:0016620">
    <property type="term" value="F:oxidoreductase activity, acting on the aldehyde or oxo group of donors, NAD or NADP as acceptor"/>
    <property type="evidence" value="ECO:0007669"/>
    <property type="project" value="InterPro"/>
</dbReference>
<dbReference type="FunFam" id="3.40.605.10:FF:000007">
    <property type="entry name" value="NAD/NADP-dependent betaine aldehyde dehydrogenase"/>
    <property type="match status" value="1"/>
</dbReference>
<evidence type="ECO:0000313" key="6">
    <source>
        <dbReference type="EMBL" id="SKB25816.1"/>
    </source>
</evidence>
<feature type="domain" description="Aldehyde dehydrogenase" evidence="5">
    <location>
        <begin position="25"/>
        <end position="487"/>
    </location>
</feature>
<dbReference type="InterPro" id="IPR016162">
    <property type="entry name" value="Ald_DH_N"/>
</dbReference>
<organism evidence="6 7">
    <name type="scientific">Rhizorhabdus histidinilytica</name>
    <dbReference type="NCBI Taxonomy" id="439228"/>
    <lineage>
        <taxon>Bacteria</taxon>
        <taxon>Pseudomonadati</taxon>
        <taxon>Pseudomonadota</taxon>
        <taxon>Alphaproteobacteria</taxon>
        <taxon>Sphingomonadales</taxon>
        <taxon>Sphingomonadaceae</taxon>
        <taxon>Rhizorhabdus</taxon>
    </lineage>
</organism>
<dbReference type="PANTHER" id="PTHR11699">
    <property type="entry name" value="ALDEHYDE DEHYDROGENASE-RELATED"/>
    <property type="match status" value="1"/>
</dbReference>
<evidence type="ECO:0000256" key="2">
    <source>
        <dbReference type="ARBA" id="ARBA00023002"/>
    </source>
</evidence>
<evidence type="ECO:0000313" key="7">
    <source>
        <dbReference type="Proteomes" id="UP000189818"/>
    </source>
</evidence>
<keyword evidence="7" id="KW-1185">Reference proteome</keyword>
<keyword evidence="2 4" id="KW-0560">Oxidoreductase</keyword>
<dbReference type="InterPro" id="IPR016161">
    <property type="entry name" value="Ald_DH/histidinol_DH"/>
</dbReference>
<feature type="active site" evidence="3">
    <location>
        <position position="264"/>
    </location>
</feature>
<comment type="similarity">
    <text evidence="1 4">Belongs to the aldehyde dehydrogenase family.</text>
</comment>
<dbReference type="Gene3D" id="3.40.605.10">
    <property type="entry name" value="Aldehyde Dehydrogenase, Chain A, domain 1"/>
    <property type="match status" value="1"/>
</dbReference>
<name>A0A1T4ZT26_9SPHN</name>
<dbReference type="Pfam" id="PF00171">
    <property type="entry name" value="Aldedh"/>
    <property type="match status" value="1"/>
</dbReference>
<dbReference type="Gene3D" id="3.40.309.10">
    <property type="entry name" value="Aldehyde Dehydrogenase, Chain A, domain 2"/>
    <property type="match status" value="1"/>
</dbReference>
<dbReference type="Proteomes" id="UP000189818">
    <property type="component" value="Unassembled WGS sequence"/>
</dbReference>
<evidence type="ECO:0000256" key="1">
    <source>
        <dbReference type="ARBA" id="ARBA00009986"/>
    </source>
</evidence>
<dbReference type="SUPFAM" id="SSF53720">
    <property type="entry name" value="ALDH-like"/>
    <property type="match status" value="1"/>
</dbReference>
<proteinExistence type="inferred from homology"/>
<dbReference type="FunFam" id="3.40.309.10:FF:000012">
    <property type="entry name" value="Betaine aldehyde dehydrogenase"/>
    <property type="match status" value="1"/>
</dbReference>
<evidence type="ECO:0000256" key="3">
    <source>
        <dbReference type="PROSITE-ProRule" id="PRU10007"/>
    </source>
</evidence>
<dbReference type="InterPro" id="IPR016163">
    <property type="entry name" value="Ald_DH_C"/>
</dbReference>
<protein>
    <submittedName>
        <fullName evidence="6">Phenylacetaldehyde dehydrogenase</fullName>
    </submittedName>
</protein>
<dbReference type="AlphaFoldDB" id="A0A1T4ZT26"/>
<dbReference type="PROSITE" id="PS00687">
    <property type="entry name" value="ALDEHYDE_DEHYDR_GLU"/>
    <property type="match status" value="1"/>
</dbReference>
<reference evidence="7" key="1">
    <citation type="submission" date="2017-02" db="EMBL/GenBank/DDBJ databases">
        <authorList>
            <person name="Varghese N."/>
            <person name="Submissions S."/>
        </authorList>
    </citation>
    <scope>NUCLEOTIDE SEQUENCE [LARGE SCALE GENOMIC DNA]</scope>
    <source>
        <strain evidence="7">UM2</strain>
    </source>
</reference>
<accession>A0A1T4ZT26</accession>
<dbReference type="InterPro" id="IPR015590">
    <property type="entry name" value="Aldehyde_DH_dom"/>
</dbReference>
<dbReference type="RefSeq" id="WP_079646155.1">
    <property type="nucleotide sequence ID" value="NZ_JBHLWD010000010.1"/>
</dbReference>
<dbReference type="OrthoDB" id="9802947at2"/>
<dbReference type="STRING" id="439228.SAMN06295920_101178"/>
<dbReference type="InterPro" id="IPR029510">
    <property type="entry name" value="Ald_DH_CS_GLU"/>
</dbReference>
<dbReference type="EMBL" id="FUYM01000001">
    <property type="protein sequence ID" value="SKB25816.1"/>
    <property type="molecule type" value="Genomic_DNA"/>
</dbReference>
<evidence type="ECO:0000259" key="5">
    <source>
        <dbReference type="Pfam" id="PF00171"/>
    </source>
</evidence>
<sequence>MEADAIEAPTVTNGPAATHFIDGEWRSSRSGASFASLDPASGTAIGDVGAGDAHDVDAAVRAARAAFDERRWLAMPAPQRARIMFAIADGIEAALDQLAVNEVRENGMPLRLARATISNGAQAFRYFGGWIGKIHGQTGEMAAGDAFHAYTLKEPMGVAALIVPWNGPFMMACHKVAPALAAGCTVVLKPAEDTSLNTLHLARIATEAGVPAGVLNLVTGLGSVAGAALVEHPDVDKVSFTGSTPVGRQIVQASAGNFKRLSLELGGKSPVIVLDDADLDMAVPAIVAGIMTNSGQACVAGSRLYAQRGIYDRLIQAVSDAASRMVVGNGLDEATQMGPVISQKQLDRVLSYIDTGVAEGAELATGGKRCGDTGFFVEPTILSRAPADARVVREEIFGPVLSAMPFDDLDWAIRQANDTRYGLAGAVYTTSLDKAHRVARSVRAGNVWINCHSVQDFWLPFGGYKESGWGRERGAQGLDAFMETKSVVARLY</sequence>
<gene>
    <name evidence="6" type="ORF">SAMN06295920_101178</name>
</gene>